<protein>
    <submittedName>
        <fullName evidence="1">Uncharacterized protein</fullName>
    </submittedName>
</protein>
<evidence type="ECO:0000313" key="2">
    <source>
        <dbReference type="Proteomes" id="UP000292082"/>
    </source>
</evidence>
<gene>
    <name evidence="1" type="ORF">BD310DRAFT_612851</name>
</gene>
<evidence type="ECO:0000313" key="1">
    <source>
        <dbReference type="EMBL" id="TBU56435.1"/>
    </source>
</evidence>
<dbReference type="AlphaFoldDB" id="A0A4Q9PQ97"/>
<accession>A0A4Q9PQ97</accession>
<reference evidence="1 2" key="1">
    <citation type="submission" date="2019-01" db="EMBL/GenBank/DDBJ databases">
        <title>Draft genome sequences of three monokaryotic isolates of the white-rot basidiomycete fungus Dichomitus squalens.</title>
        <authorList>
            <consortium name="DOE Joint Genome Institute"/>
            <person name="Lopez S.C."/>
            <person name="Andreopoulos B."/>
            <person name="Pangilinan J."/>
            <person name="Lipzen A."/>
            <person name="Riley R."/>
            <person name="Ahrendt S."/>
            <person name="Ng V."/>
            <person name="Barry K."/>
            <person name="Daum C."/>
            <person name="Grigoriev I.V."/>
            <person name="Hilden K.S."/>
            <person name="Makela M.R."/>
            <person name="de Vries R.P."/>
        </authorList>
    </citation>
    <scope>NUCLEOTIDE SEQUENCE [LARGE SCALE GENOMIC DNA]</scope>
    <source>
        <strain evidence="1 2">CBS 464.89</strain>
    </source>
</reference>
<proteinExistence type="predicted"/>
<organism evidence="1 2">
    <name type="scientific">Dichomitus squalens</name>
    <dbReference type="NCBI Taxonomy" id="114155"/>
    <lineage>
        <taxon>Eukaryota</taxon>
        <taxon>Fungi</taxon>
        <taxon>Dikarya</taxon>
        <taxon>Basidiomycota</taxon>
        <taxon>Agaricomycotina</taxon>
        <taxon>Agaricomycetes</taxon>
        <taxon>Polyporales</taxon>
        <taxon>Polyporaceae</taxon>
        <taxon>Dichomitus</taxon>
    </lineage>
</organism>
<dbReference type="Proteomes" id="UP000292082">
    <property type="component" value="Unassembled WGS sequence"/>
</dbReference>
<name>A0A4Q9PQ97_9APHY</name>
<sequence>MVACQVPVPCGRPAFEPSSPVFLSNRNHLDKDSVIFAHCRCTTPMYLPERLVSDFHTPSDRSLALLLLPVGRHCKVSVDFGLFTPTALLRRLRFPVTRYDLSFIQVPISPNLHLPAIPPWFFCRRRPARGSPITSQGNAVDHSRCRRIPLIGAGAGLQTYDWRLDCERCYLGLKAPRTANRGGGGGSRGLSQRCLNVEQSRPSFRLPHPERLPTLAVAARSQAVSMTFERSACDPMPGSFHYAEVQPFRSAQRLLSAPFLRPNEGKIRYRRRLPRHLHLPIRAPDLRGASLASSFTPDRTSAGVLILSVFD</sequence>
<keyword evidence="2" id="KW-1185">Reference proteome</keyword>
<dbReference type="EMBL" id="ML145151">
    <property type="protein sequence ID" value="TBU56435.1"/>
    <property type="molecule type" value="Genomic_DNA"/>
</dbReference>